<evidence type="ECO:0000313" key="3">
    <source>
        <dbReference type="EMBL" id="KAJ4930511.1"/>
    </source>
</evidence>
<name>A0AAD6ATE3_9TELE</name>
<dbReference type="PANTHER" id="PTHR17609">
    <property type="entry name" value="HMG DOMAIN-CONTAINING PROTEIN 3"/>
    <property type="match status" value="1"/>
</dbReference>
<organism evidence="3 4">
    <name type="scientific">Pogonophryne albipinna</name>
    <dbReference type="NCBI Taxonomy" id="1090488"/>
    <lineage>
        <taxon>Eukaryota</taxon>
        <taxon>Metazoa</taxon>
        <taxon>Chordata</taxon>
        <taxon>Craniata</taxon>
        <taxon>Vertebrata</taxon>
        <taxon>Euteleostomi</taxon>
        <taxon>Actinopterygii</taxon>
        <taxon>Neopterygii</taxon>
        <taxon>Teleostei</taxon>
        <taxon>Neoteleostei</taxon>
        <taxon>Acanthomorphata</taxon>
        <taxon>Eupercaria</taxon>
        <taxon>Perciformes</taxon>
        <taxon>Notothenioidei</taxon>
        <taxon>Pogonophryne</taxon>
    </lineage>
</organism>
<dbReference type="Proteomes" id="UP001219934">
    <property type="component" value="Unassembled WGS sequence"/>
</dbReference>
<protein>
    <recommendedName>
        <fullName evidence="2">PiggyBac transposable element-derived protein domain-containing protein</fullName>
    </recommendedName>
</protein>
<sequence length="375" mass="42493">MDKRKRLMNVQEALELLNRLSEAESDGGEVSGLSDVSWVCSASDGSSDSDPEPPRNVRPSHPDPPLADGPTVPAHAEVCATEPSPAQEIGKDGTVWTVMEPCGGAGRRQIQNILTESAGPTQHARHNITDKLTAFMCLCDNVMLEEIRDCTIAEARRDRATWDVSIMELKAFIALLYVRGAYCGKNIKMESFWSEQWGNAFFNATLSRNRFREIMRYLRFDKKETRRCRLTTDKFTHALTDHDHIYVCVTCGYHPPVVVMDLHKKGVFNMPVSEIQRPSQDYDGHVDLKKFWDAVAVEMLSQGFIPYGKKNPFVVPLSYNNWAPWIGPQTRQSDLILNTEFQKIPTTTMSDDSEHLEVTEEWLSDEIINLKVIIM</sequence>
<evidence type="ECO:0000259" key="2">
    <source>
        <dbReference type="Pfam" id="PF13843"/>
    </source>
</evidence>
<feature type="domain" description="PiggyBac transposable element-derived protein" evidence="2">
    <location>
        <begin position="133"/>
        <end position="236"/>
    </location>
</feature>
<accession>A0AAD6ATE3</accession>
<dbReference type="InterPro" id="IPR029526">
    <property type="entry name" value="PGBD"/>
</dbReference>
<dbReference type="Pfam" id="PF13843">
    <property type="entry name" value="DDE_Tnp_1_7"/>
    <property type="match status" value="1"/>
</dbReference>
<dbReference type="AlphaFoldDB" id="A0AAD6ATE3"/>
<evidence type="ECO:0000256" key="1">
    <source>
        <dbReference type="SAM" id="MobiDB-lite"/>
    </source>
</evidence>
<proteinExistence type="predicted"/>
<dbReference type="EMBL" id="JAPTMU010000015">
    <property type="protein sequence ID" value="KAJ4930511.1"/>
    <property type="molecule type" value="Genomic_DNA"/>
</dbReference>
<evidence type="ECO:0000313" key="4">
    <source>
        <dbReference type="Proteomes" id="UP001219934"/>
    </source>
</evidence>
<dbReference type="PANTHER" id="PTHR17609:SF3">
    <property type="entry name" value="SAP DOMAIN-CONTAINING PROTEIN"/>
    <property type="match status" value="1"/>
</dbReference>
<comment type="caution">
    <text evidence="3">The sequence shown here is derived from an EMBL/GenBank/DDBJ whole genome shotgun (WGS) entry which is preliminary data.</text>
</comment>
<feature type="region of interest" description="Disordered" evidence="1">
    <location>
        <begin position="22"/>
        <end position="73"/>
    </location>
</feature>
<gene>
    <name evidence="3" type="ORF">JOQ06_024822</name>
</gene>
<dbReference type="InterPro" id="IPR039598">
    <property type="entry name" value="HMGXB3"/>
</dbReference>
<keyword evidence="4" id="KW-1185">Reference proteome</keyword>
<reference evidence="3" key="1">
    <citation type="submission" date="2022-11" db="EMBL/GenBank/DDBJ databases">
        <title>Chromosome-level genome of Pogonophryne albipinna.</title>
        <authorList>
            <person name="Jo E."/>
        </authorList>
    </citation>
    <scope>NUCLEOTIDE SEQUENCE</scope>
    <source>
        <strain evidence="3">SGF0006</strain>
        <tissue evidence="3">Muscle</tissue>
    </source>
</reference>